<keyword evidence="8 9" id="KW-0472">Membrane</keyword>
<evidence type="ECO:0000313" key="12">
    <source>
        <dbReference type="Proteomes" id="UP001525379"/>
    </source>
</evidence>
<feature type="transmembrane region" description="Helical" evidence="9">
    <location>
        <begin position="28"/>
        <end position="51"/>
    </location>
</feature>
<accession>A0ABT2HU99</accession>
<reference evidence="11 12" key="1">
    <citation type="submission" date="2022-04" db="EMBL/GenBank/DDBJ databases">
        <title>Human microbiome associated bacterial genomes.</title>
        <authorList>
            <person name="Sandstrom S."/>
            <person name="Salamzade R."/>
            <person name="Kalan L.R."/>
        </authorList>
    </citation>
    <scope>NUCLEOTIDE SEQUENCE [LARGE SCALE GENOMIC DNA]</scope>
    <source>
        <strain evidence="12">p3-SID1799</strain>
    </source>
</reference>
<keyword evidence="5 9" id="KW-0812">Transmembrane</keyword>
<dbReference type="InterPro" id="IPR043429">
    <property type="entry name" value="ArtM/GltK/GlnP/TcyL/YhdX-like"/>
</dbReference>
<dbReference type="PANTHER" id="PTHR30614:SF20">
    <property type="entry name" value="GLUTAMINE TRANSPORT SYSTEM PERMEASE PROTEIN GLNP"/>
    <property type="match status" value="1"/>
</dbReference>
<dbReference type="InterPro" id="IPR035906">
    <property type="entry name" value="MetI-like_sf"/>
</dbReference>
<dbReference type="InterPro" id="IPR000515">
    <property type="entry name" value="MetI-like"/>
</dbReference>
<feature type="transmembrane region" description="Helical" evidence="9">
    <location>
        <begin position="211"/>
        <end position="233"/>
    </location>
</feature>
<feature type="domain" description="ABC transmembrane type-1" evidence="10">
    <location>
        <begin position="163"/>
        <end position="357"/>
    </location>
</feature>
<organism evidence="11 12">
    <name type="scientific">Pseudoclavibacter albus</name>
    <dbReference type="NCBI Taxonomy" id="272241"/>
    <lineage>
        <taxon>Bacteria</taxon>
        <taxon>Bacillati</taxon>
        <taxon>Actinomycetota</taxon>
        <taxon>Actinomycetes</taxon>
        <taxon>Micrococcales</taxon>
        <taxon>Microbacteriaceae</taxon>
        <taxon>Pseudoclavibacter</taxon>
    </lineage>
</organism>
<proteinExistence type="inferred from homology"/>
<evidence type="ECO:0000256" key="4">
    <source>
        <dbReference type="ARBA" id="ARBA00022475"/>
    </source>
</evidence>
<dbReference type="RefSeq" id="WP_206395085.1">
    <property type="nucleotide sequence ID" value="NZ_JAFDPW010000002.1"/>
</dbReference>
<feature type="transmembrane region" description="Helical" evidence="9">
    <location>
        <begin position="63"/>
        <end position="84"/>
    </location>
</feature>
<keyword evidence="4" id="KW-1003">Cell membrane</keyword>
<evidence type="ECO:0000256" key="2">
    <source>
        <dbReference type="ARBA" id="ARBA00010072"/>
    </source>
</evidence>
<dbReference type="SUPFAM" id="SSF161098">
    <property type="entry name" value="MetI-like"/>
    <property type="match status" value="1"/>
</dbReference>
<dbReference type="PANTHER" id="PTHR30614">
    <property type="entry name" value="MEMBRANE COMPONENT OF AMINO ACID ABC TRANSPORTER"/>
    <property type="match status" value="1"/>
</dbReference>
<dbReference type="NCBIfam" id="TIGR01726">
    <property type="entry name" value="HEQRo_perm_3TM"/>
    <property type="match status" value="1"/>
</dbReference>
<dbReference type="InterPro" id="IPR010065">
    <property type="entry name" value="AA_ABC_transptr_permease_3TM"/>
</dbReference>
<dbReference type="EMBL" id="JALXSQ010000002">
    <property type="protein sequence ID" value="MCT2041905.1"/>
    <property type="molecule type" value="Genomic_DNA"/>
</dbReference>
<evidence type="ECO:0000256" key="6">
    <source>
        <dbReference type="ARBA" id="ARBA00022970"/>
    </source>
</evidence>
<keyword evidence="3 9" id="KW-0813">Transport</keyword>
<protein>
    <submittedName>
        <fullName evidence="11">Amino acid ABC transporter permease</fullName>
    </submittedName>
</protein>
<feature type="transmembrane region" description="Helical" evidence="9">
    <location>
        <begin position="239"/>
        <end position="255"/>
    </location>
</feature>
<dbReference type="Gene3D" id="1.10.3720.10">
    <property type="entry name" value="MetI-like"/>
    <property type="match status" value="1"/>
</dbReference>
<dbReference type="CDD" id="cd06261">
    <property type="entry name" value="TM_PBP2"/>
    <property type="match status" value="1"/>
</dbReference>
<name>A0ABT2HU99_9MICO</name>
<comment type="similarity">
    <text evidence="2">Belongs to the binding-protein-dependent transport system permease family. HisMQ subfamily.</text>
</comment>
<evidence type="ECO:0000256" key="7">
    <source>
        <dbReference type="ARBA" id="ARBA00022989"/>
    </source>
</evidence>
<dbReference type="PROSITE" id="PS50928">
    <property type="entry name" value="ABC_TM1"/>
    <property type="match status" value="1"/>
</dbReference>
<feature type="transmembrane region" description="Helical" evidence="9">
    <location>
        <begin position="167"/>
        <end position="190"/>
    </location>
</feature>
<evidence type="ECO:0000256" key="9">
    <source>
        <dbReference type="RuleBase" id="RU363032"/>
    </source>
</evidence>
<sequence length="372" mass="39650">MTTTHLTTQALETHRELRLSEPKPAWKLGIGALVVATLVLAAVGVMTSGAIAAAPAGSLAATLGWVFLALGVVGAAIPFIMSVISLREVAQAKREVRSGHVLVARATMTKAREHALTALGITGALVLVIGFVLLIVGNDASVQKTFLNWEVMGKSVASVGKAFSLNILIALIAEAIVLVFGLALAICRMLPGRAGAPIRWLAIAYIDIMRAVPAIIVIYLIGFGLPLAGIPVLKDLSPAWFAIIALSLTYSAYVAETYRSGIESIHPSQFSAARSLGFSFSQTMRYMILPQSIKNVIPPLLTMFIGLQKDTALVNVIGAMDAFNQAKYISSTNFNLSAVTVVAIMFVLVTIPQTRLVDWWLDRSAQRKGGSR</sequence>
<comment type="subcellular location">
    <subcellularLocation>
        <location evidence="1 9">Cell membrane</location>
        <topology evidence="1 9">Multi-pass membrane protein</topology>
    </subcellularLocation>
</comment>
<keyword evidence="7 9" id="KW-1133">Transmembrane helix</keyword>
<evidence type="ECO:0000259" key="10">
    <source>
        <dbReference type="PROSITE" id="PS50928"/>
    </source>
</evidence>
<dbReference type="Pfam" id="PF00528">
    <property type="entry name" value="BPD_transp_1"/>
    <property type="match status" value="1"/>
</dbReference>
<evidence type="ECO:0000256" key="5">
    <source>
        <dbReference type="ARBA" id="ARBA00022692"/>
    </source>
</evidence>
<evidence type="ECO:0000313" key="11">
    <source>
        <dbReference type="EMBL" id="MCT2041905.1"/>
    </source>
</evidence>
<gene>
    <name evidence="11" type="ORF">M3D15_00900</name>
</gene>
<evidence type="ECO:0000256" key="1">
    <source>
        <dbReference type="ARBA" id="ARBA00004651"/>
    </source>
</evidence>
<keyword evidence="12" id="KW-1185">Reference proteome</keyword>
<comment type="caution">
    <text evidence="11">The sequence shown here is derived from an EMBL/GenBank/DDBJ whole genome shotgun (WGS) entry which is preliminary data.</text>
</comment>
<keyword evidence="6" id="KW-0029">Amino-acid transport</keyword>
<feature type="transmembrane region" description="Helical" evidence="9">
    <location>
        <begin position="334"/>
        <end position="351"/>
    </location>
</feature>
<evidence type="ECO:0000256" key="8">
    <source>
        <dbReference type="ARBA" id="ARBA00023136"/>
    </source>
</evidence>
<evidence type="ECO:0000256" key="3">
    <source>
        <dbReference type="ARBA" id="ARBA00022448"/>
    </source>
</evidence>
<dbReference type="Proteomes" id="UP001525379">
    <property type="component" value="Unassembled WGS sequence"/>
</dbReference>
<feature type="transmembrane region" description="Helical" evidence="9">
    <location>
        <begin position="115"/>
        <end position="136"/>
    </location>
</feature>